<dbReference type="AlphaFoldDB" id="A0A5B8LR12"/>
<dbReference type="NCBIfam" id="TIGR01537">
    <property type="entry name" value="portal_HK97"/>
    <property type="match status" value="1"/>
</dbReference>
<name>A0A5B8LR12_9HYPH</name>
<evidence type="ECO:0000313" key="2">
    <source>
        <dbReference type="EMBL" id="QDZ10526.1"/>
    </source>
</evidence>
<dbReference type="InterPro" id="IPR006427">
    <property type="entry name" value="Portal_HK97"/>
</dbReference>
<dbReference type="KEGG" id="dea:FPZ08_07040"/>
<dbReference type="Pfam" id="PF04860">
    <property type="entry name" value="Phage_portal"/>
    <property type="match status" value="1"/>
</dbReference>
<dbReference type="InterPro" id="IPR006944">
    <property type="entry name" value="Phage/GTA_portal"/>
</dbReference>
<organism evidence="2 3">
    <name type="scientific">Devosia ginsengisoli</name>
    <dbReference type="NCBI Taxonomy" id="400770"/>
    <lineage>
        <taxon>Bacteria</taxon>
        <taxon>Pseudomonadati</taxon>
        <taxon>Pseudomonadota</taxon>
        <taxon>Alphaproteobacteria</taxon>
        <taxon>Hyphomicrobiales</taxon>
        <taxon>Devosiaceae</taxon>
        <taxon>Devosia</taxon>
    </lineage>
</organism>
<sequence length="459" mass="51181">MKIFGMSISWKRAEKAMSQPDENRGWWPIIRESFAGAFQRNVEVKMESVLSFHAVFACQTLIASDIAKLRIMLVEQGRDGIWTEVKRSAYSPVLRKPNIYQNRIQFYESWVLSKLQQGNTYALKQRDGRGVVVAMHILDPQRVKPLIADNGDVFYELNTDALAGLPERVVVPAREIIHDRFNCMFHPLVGLSPIFANGLAATQGLNIQNNSALFFQNGSMPGGVLLAPGRVEPETAARLKEHWETNFTGKNRGKIAVLGDGLKYEVMTSKATDSQLVEQLKWSAEVVCSTYHVPPYKIGIGAQPTYNNVQALNTEYYSQCLQVHIESIELCLDEGLGTGETLGTEFDLDNLLRMDSGTQMDVLEKSKGKMTPNEQRKRLNLAPVEGGNTVYMQEQDHSLEWLARRDAQPIEAPVPPAPEPELESEVSGDALSQAAKSILEAEFKEISPLLALPKPKRAA</sequence>
<evidence type="ECO:0000313" key="3">
    <source>
        <dbReference type="Proteomes" id="UP000315364"/>
    </source>
</evidence>
<dbReference type="RefSeq" id="WP_146289313.1">
    <property type="nucleotide sequence ID" value="NZ_CP042304.1"/>
</dbReference>
<dbReference type="OrthoDB" id="7592047at2"/>
<keyword evidence="3" id="KW-1185">Reference proteome</keyword>
<reference evidence="2 3" key="1">
    <citation type="submission" date="2019-07" db="EMBL/GenBank/DDBJ databases">
        <title>Full genome sequence of Devosia sp. Gsoil 520.</title>
        <authorList>
            <person name="Im W.-T."/>
        </authorList>
    </citation>
    <scope>NUCLEOTIDE SEQUENCE [LARGE SCALE GENOMIC DNA]</scope>
    <source>
        <strain evidence="2 3">Gsoil 520</strain>
    </source>
</reference>
<gene>
    <name evidence="2" type="ORF">FPZ08_07040</name>
</gene>
<dbReference type="Proteomes" id="UP000315364">
    <property type="component" value="Chromosome"/>
</dbReference>
<feature type="region of interest" description="Disordered" evidence="1">
    <location>
        <begin position="407"/>
        <end position="430"/>
    </location>
</feature>
<proteinExistence type="predicted"/>
<dbReference type="EMBL" id="CP042304">
    <property type="protein sequence ID" value="QDZ10526.1"/>
    <property type="molecule type" value="Genomic_DNA"/>
</dbReference>
<protein>
    <submittedName>
        <fullName evidence="2">Phage portal protein</fullName>
    </submittedName>
</protein>
<accession>A0A5B8LR12</accession>
<evidence type="ECO:0000256" key="1">
    <source>
        <dbReference type="SAM" id="MobiDB-lite"/>
    </source>
</evidence>